<dbReference type="PATRIC" id="fig|1280.4802.peg.2737"/>
<dbReference type="AlphaFoldDB" id="A0A0C6E684"/>
<reference evidence="1" key="1">
    <citation type="submission" date="2014-08" db="EMBL/GenBank/DDBJ databases">
        <title>Comparative genomics of MRSA.</title>
        <authorList>
            <person name="Yamamoto T."/>
        </authorList>
    </citation>
    <scope>NUCLEOTIDE SEQUENCE</scope>
    <source>
        <strain evidence="1">OC3</strain>
    </source>
</reference>
<dbReference type="EMBL" id="AB983197">
    <property type="protein sequence ID" value="BAQ25918.1"/>
    <property type="molecule type" value="Genomic_DNA"/>
</dbReference>
<evidence type="ECO:0000313" key="1">
    <source>
        <dbReference type="EMBL" id="BAQ25918.1"/>
    </source>
</evidence>
<proteinExistence type="predicted"/>
<protein>
    <submittedName>
        <fullName evidence="1">Uncharacterized protein</fullName>
    </submittedName>
</protein>
<accession>A0A0C6E684</accession>
<dbReference type="RefSeq" id="WP_001668928.1">
    <property type="nucleotide sequence ID" value="NZ_AP018923.1"/>
</dbReference>
<name>A0A0C6E684_STAAU</name>
<organism evidence="1">
    <name type="scientific">Staphylococcus aureus</name>
    <dbReference type="NCBI Taxonomy" id="1280"/>
    <lineage>
        <taxon>Bacteria</taxon>
        <taxon>Bacillati</taxon>
        <taxon>Bacillota</taxon>
        <taxon>Bacilli</taxon>
        <taxon>Bacillales</taxon>
        <taxon>Staphylococcaceae</taxon>
        <taxon>Staphylococcus</taxon>
    </lineage>
</organism>
<sequence length="95" mass="10905">MPEIIGIVKVDFTDLEDNRHVYMKGHVYPRKGYNPTDERIKALASVENKRNIQMIYIVNDKLTKKELVEIASVAGLQVDEKQTKAEIINAFESLE</sequence>